<comment type="cofactor">
    <cofactor evidence="5">
        <name>Ca(2+)</name>
        <dbReference type="ChEBI" id="CHEBI:29108"/>
    </cofactor>
    <text evidence="5">Binds 1 Ca(2+) ion per dimer.</text>
</comment>
<organism evidence="7 8">
    <name type="scientific">Virgibacillus salinus</name>
    <dbReference type="NCBI Taxonomy" id="553311"/>
    <lineage>
        <taxon>Bacteria</taxon>
        <taxon>Bacillati</taxon>
        <taxon>Bacillota</taxon>
        <taxon>Bacilli</taxon>
        <taxon>Bacillales</taxon>
        <taxon>Bacillaceae</taxon>
        <taxon>Virgibacillus</taxon>
    </lineage>
</organism>
<feature type="binding site" evidence="5">
    <location>
        <position position="354"/>
    </location>
    <ligand>
        <name>Ca(2+)</name>
        <dbReference type="ChEBI" id="CHEBI:29108"/>
    </ligand>
</feature>
<keyword evidence="6" id="KW-1133">Transmembrane helix</keyword>
<dbReference type="GO" id="GO:0017000">
    <property type="term" value="P:antibiotic biosynthetic process"/>
    <property type="evidence" value="ECO:0007669"/>
    <property type="project" value="InterPro"/>
</dbReference>
<accession>A0A1H0Z396</accession>
<sequence>MECMQSVALIQYYLAKKQGGIMSLQTQEVNLEPLKKKRNKKKIILISLGVLLAIGISLFVFVNGYINKSLAQTEGTIELPSLENEVTVITDGDGVPHIKAANNHDLFMAQGYIQAQSRMFQMEMSRRQASGTLSEIVGEAAVGHDKYFRSLGLRRAAEGSYDTYSDESKKVLQWFADGVNAYIRQAKEENSLPVEFTLMGSEPAEWTPVDSLTIGKYMAFDLGGHWERQAFNYYALNNFAEEKAYELFPTYPENKPTIIGADEVDVAASFENAIIPHAFNGSNNWVVSGEKSESGQPLLANDPHLGLATPSIWYQMQLESPDVSVSGVIFAGVPGIILGHNEEIAWGVTNTGPDVQQLYLEKRNPDNPNEFLYEDNWEEAEVIDEPIKVKDGETIDYEVVETRHGPIISEHANESAKDTVMSLRWTALEATTELEAILEINRASNWPEFEKGLEKFLSPAQNFVFASKDGTIAYKANGNIPIYEDGEDAQLPLEGWEKENNWKGYIPFDELPTVVNPDKGFIATANNKIIGDEYPYHISNMWAQPYRYERIAEVLETGNDLTAKDMQALQMDQMNLQAREFVPMFAETLNSVELTDDAQRALELLLEWDYKDHVDAAQPLIFHQWLDEIEAILYDGEIPEDVMDLFGSRGQTTDELLRKGNDSIWVEENGGIKKVLSVSLENTMDKLLKEYGNETADWKWGDYHKVQFYHPLSDVSPVLEFFFNNEDPISVGGSSVTPMAASYDAETGIVDHGASWRFVIDTNDMKTGYHIVGPGQAGHFKSDWYHNQMNDWVGGGYHVTKMNAEKGIELTLTP</sequence>
<dbReference type="InterPro" id="IPR043146">
    <property type="entry name" value="Penicillin_amidase_N_B-knob"/>
</dbReference>
<feature type="transmembrane region" description="Helical" evidence="6">
    <location>
        <begin position="43"/>
        <end position="66"/>
    </location>
</feature>
<dbReference type="GO" id="GO:0046872">
    <property type="term" value="F:metal ion binding"/>
    <property type="evidence" value="ECO:0007669"/>
    <property type="project" value="UniProtKB-KW"/>
</dbReference>
<evidence type="ECO:0000256" key="2">
    <source>
        <dbReference type="ARBA" id="ARBA00022801"/>
    </source>
</evidence>
<dbReference type="PIRSF" id="PIRSF001227">
    <property type="entry name" value="Pen_acylase"/>
    <property type="match status" value="1"/>
</dbReference>
<dbReference type="InterPro" id="IPR014395">
    <property type="entry name" value="Pen/GL7ACA/AHL_acylase"/>
</dbReference>
<keyword evidence="2" id="KW-0378">Hydrolase</keyword>
<dbReference type="SUPFAM" id="SSF56235">
    <property type="entry name" value="N-terminal nucleophile aminohydrolases (Ntn hydrolases)"/>
    <property type="match status" value="1"/>
</dbReference>
<dbReference type="EMBL" id="FNKD01000001">
    <property type="protein sequence ID" value="SDQ21621.1"/>
    <property type="molecule type" value="Genomic_DNA"/>
</dbReference>
<reference evidence="7 8" key="1">
    <citation type="submission" date="2016-10" db="EMBL/GenBank/DDBJ databases">
        <authorList>
            <person name="de Groot N.N."/>
        </authorList>
    </citation>
    <scope>NUCLEOTIDE SEQUENCE [LARGE SCALE GENOMIC DNA]</scope>
    <source>
        <strain evidence="7 8">CGMCC 1.10449</strain>
    </source>
</reference>
<dbReference type="Gene3D" id="1.10.439.10">
    <property type="entry name" value="Penicillin Amidohydrolase, domain 1"/>
    <property type="match status" value="1"/>
</dbReference>
<evidence type="ECO:0000256" key="4">
    <source>
        <dbReference type="PIRSR" id="PIRSR001227-1"/>
    </source>
</evidence>
<keyword evidence="6" id="KW-0472">Membrane</keyword>
<evidence type="ECO:0000313" key="8">
    <source>
        <dbReference type="Proteomes" id="UP000199444"/>
    </source>
</evidence>
<keyword evidence="3" id="KW-0865">Zymogen</keyword>
<dbReference type="Gene3D" id="2.30.120.10">
    <property type="match status" value="1"/>
</dbReference>
<dbReference type="Pfam" id="PF01804">
    <property type="entry name" value="Penicil_amidase"/>
    <property type="match status" value="1"/>
</dbReference>
<dbReference type="GO" id="GO:0016811">
    <property type="term" value="F:hydrolase activity, acting on carbon-nitrogen (but not peptide) bonds, in linear amides"/>
    <property type="evidence" value="ECO:0007669"/>
    <property type="project" value="InterPro"/>
</dbReference>
<dbReference type="Gene3D" id="3.60.20.10">
    <property type="entry name" value="Glutamine Phosphoribosylpyrophosphate, subunit 1, domain 1"/>
    <property type="match status" value="1"/>
</dbReference>
<dbReference type="STRING" id="553311.SAMN05216231_0988"/>
<keyword evidence="8" id="KW-1185">Reference proteome</keyword>
<protein>
    <submittedName>
        <fullName evidence="7">Penicillin amidase</fullName>
    </submittedName>
</protein>
<dbReference type="InterPro" id="IPR023343">
    <property type="entry name" value="Penicillin_amidase_dom1"/>
</dbReference>
<dbReference type="PANTHER" id="PTHR34218:SF4">
    <property type="entry name" value="ACYL-HOMOSERINE LACTONE ACYLASE QUIP"/>
    <property type="match status" value="1"/>
</dbReference>
<evidence type="ECO:0000256" key="6">
    <source>
        <dbReference type="SAM" id="Phobius"/>
    </source>
</evidence>
<dbReference type="InterPro" id="IPR002692">
    <property type="entry name" value="S45"/>
</dbReference>
<dbReference type="PANTHER" id="PTHR34218">
    <property type="entry name" value="PEPTIDASE S45 PENICILLIN AMIDASE"/>
    <property type="match status" value="1"/>
</dbReference>
<dbReference type="InterPro" id="IPR029055">
    <property type="entry name" value="Ntn_hydrolases_N"/>
</dbReference>
<proteinExistence type="inferred from homology"/>
<evidence type="ECO:0000256" key="3">
    <source>
        <dbReference type="ARBA" id="ARBA00023145"/>
    </source>
</evidence>
<keyword evidence="5" id="KW-0479">Metal-binding</keyword>
<evidence type="ECO:0000256" key="5">
    <source>
        <dbReference type="PIRSR" id="PIRSR001227-2"/>
    </source>
</evidence>
<comment type="similarity">
    <text evidence="1">Belongs to the peptidase S45 family.</text>
</comment>
<evidence type="ECO:0000313" key="7">
    <source>
        <dbReference type="EMBL" id="SDQ21621.1"/>
    </source>
</evidence>
<gene>
    <name evidence="7" type="ORF">SAMN05216231_0988</name>
</gene>
<keyword evidence="5" id="KW-0106">Calcium</keyword>
<dbReference type="CDD" id="cd03747">
    <property type="entry name" value="Ntn_PGA_like"/>
    <property type="match status" value="1"/>
</dbReference>
<dbReference type="Proteomes" id="UP000199444">
    <property type="component" value="Unassembled WGS sequence"/>
</dbReference>
<name>A0A1H0Z396_9BACI</name>
<keyword evidence="6" id="KW-0812">Transmembrane</keyword>
<evidence type="ECO:0000256" key="1">
    <source>
        <dbReference type="ARBA" id="ARBA00006586"/>
    </source>
</evidence>
<feature type="active site" description="Nucleophile" evidence="4">
    <location>
        <position position="282"/>
    </location>
</feature>
<dbReference type="InterPro" id="IPR043147">
    <property type="entry name" value="Penicillin_amidase_A-knob"/>
</dbReference>
<dbReference type="Gene3D" id="1.10.1400.10">
    <property type="match status" value="1"/>
</dbReference>
<dbReference type="AlphaFoldDB" id="A0A1H0Z396"/>